<keyword evidence="1" id="KW-1133">Transmembrane helix</keyword>
<dbReference type="EMBL" id="CAXJRC010000006">
    <property type="protein sequence ID" value="CAL2105467.1"/>
    <property type="molecule type" value="Genomic_DNA"/>
</dbReference>
<organism evidence="2 3">
    <name type="scientific">Tenacibaculum vairaonense</name>
    <dbReference type="NCBI Taxonomy" id="3137860"/>
    <lineage>
        <taxon>Bacteria</taxon>
        <taxon>Pseudomonadati</taxon>
        <taxon>Bacteroidota</taxon>
        <taxon>Flavobacteriia</taxon>
        <taxon>Flavobacteriales</taxon>
        <taxon>Flavobacteriaceae</taxon>
        <taxon>Tenacibaculum</taxon>
    </lineage>
</organism>
<dbReference type="RefSeq" id="WP_348737291.1">
    <property type="nucleotide sequence ID" value="NZ_CAXJRC010000006.1"/>
</dbReference>
<reference evidence="2 3" key="1">
    <citation type="submission" date="2024-05" db="EMBL/GenBank/DDBJ databases">
        <authorList>
            <person name="Duchaud E."/>
        </authorList>
    </citation>
    <scope>NUCLEOTIDE SEQUENCE [LARGE SCALE GENOMIC DNA]</scope>
    <source>
        <strain evidence="2">Ena-SAMPLE-TAB-13-05-2024-13:56:06:370-140305</strain>
    </source>
</reference>
<gene>
    <name evidence="2" type="ORF">T190115A13A_150098</name>
</gene>
<dbReference type="Proteomes" id="UP001497602">
    <property type="component" value="Unassembled WGS sequence"/>
</dbReference>
<keyword evidence="1" id="KW-0812">Transmembrane</keyword>
<evidence type="ECO:0000313" key="3">
    <source>
        <dbReference type="Proteomes" id="UP001497602"/>
    </source>
</evidence>
<feature type="transmembrane region" description="Helical" evidence="1">
    <location>
        <begin position="33"/>
        <end position="52"/>
    </location>
</feature>
<evidence type="ECO:0000256" key="1">
    <source>
        <dbReference type="SAM" id="Phobius"/>
    </source>
</evidence>
<name>A0ABM9PIK8_9FLAO</name>
<accession>A0ABM9PIK8</accession>
<keyword evidence="3" id="KW-1185">Reference proteome</keyword>
<proteinExistence type="predicted"/>
<feature type="transmembrane region" description="Helical" evidence="1">
    <location>
        <begin position="7"/>
        <end position="27"/>
    </location>
</feature>
<sequence length="60" mass="7044">MKKQNRIVKILLFIPAILLTVSGILLVLEVKWISSRLLFIFIMILMGLVTWLENKYLKNN</sequence>
<comment type="caution">
    <text evidence="2">The sequence shown here is derived from an EMBL/GenBank/DDBJ whole genome shotgun (WGS) entry which is preliminary data.</text>
</comment>
<keyword evidence="1" id="KW-0472">Membrane</keyword>
<protein>
    <recommendedName>
        <fullName evidence="4">Phosphatidate cytidylyltransferase</fullName>
    </recommendedName>
</protein>
<evidence type="ECO:0000313" key="2">
    <source>
        <dbReference type="EMBL" id="CAL2105467.1"/>
    </source>
</evidence>
<evidence type="ECO:0008006" key="4">
    <source>
        <dbReference type="Google" id="ProtNLM"/>
    </source>
</evidence>